<feature type="chain" id="PRO_5008056831" evidence="1">
    <location>
        <begin position="19"/>
        <end position="71"/>
    </location>
</feature>
<dbReference type="AlphaFoldDB" id="A0A177B1E0"/>
<keyword evidence="1" id="KW-0732">Signal</keyword>
<evidence type="ECO:0000313" key="2">
    <source>
        <dbReference type="EMBL" id="OAF67451.1"/>
    </source>
</evidence>
<reference evidence="2 3" key="1">
    <citation type="submission" date="2016-04" db="EMBL/GenBank/DDBJ databases">
        <title>The genome of Intoshia linei affirms orthonectids as highly simplified spiralians.</title>
        <authorList>
            <person name="Mikhailov K.V."/>
            <person name="Slusarev G.S."/>
            <person name="Nikitin M.A."/>
            <person name="Logacheva M.D."/>
            <person name="Penin A."/>
            <person name="Aleoshin V."/>
            <person name="Panchin Y.V."/>
        </authorList>
    </citation>
    <scope>NUCLEOTIDE SEQUENCE [LARGE SCALE GENOMIC DNA]</scope>
    <source>
        <strain evidence="2">Intl2013</strain>
        <tissue evidence="2">Whole animal</tissue>
    </source>
</reference>
<gene>
    <name evidence="2" type="ORF">A3Q56_04785</name>
</gene>
<evidence type="ECO:0000313" key="3">
    <source>
        <dbReference type="Proteomes" id="UP000078046"/>
    </source>
</evidence>
<protein>
    <submittedName>
        <fullName evidence="2">Uncharacterized protein</fullName>
    </submittedName>
</protein>
<organism evidence="2 3">
    <name type="scientific">Intoshia linei</name>
    <dbReference type="NCBI Taxonomy" id="1819745"/>
    <lineage>
        <taxon>Eukaryota</taxon>
        <taxon>Metazoa</taxon>
        <taxon>Spiralia</taxon>
        <taxon>Lophotrochozoa</taxon>
        <taxon>Mesozoa</taxon>
        <taxon>Orthonectida</taxon>
        <taxon>Rhopaluridae</taxon>
        <taxon>Intoshia</taxon>
    </lineage>
</organism>
<evidence type="ECO:0000256" key="1">
    <source>
        <dbReference type="SAM" id="SignalP"/>
    </source>
</evidence>
<name>A0A177B1E0_9BILA</name>
<keyword evidence="3" id="KW-1185">Reference proteome</keyword>
<comment type="caution">
    <text evidence="2">The sequence shown here is derived from an EMBL/GenBank/DDBJ whole genome shotgun (WGS) entry which is preliminary data.</text>
</comment>
<proteinExistence type="predicted"/>
<accession>A0A177B1E0</accession>
<dbReference type="Proteomes" id="UP000078046">
    <property type="component" value="Unassembled WGS sequence"/>
</dbReference>
<dbReference type="EMBL" id="LWCA01000656">
    <property type="protein sequence ID" value="OAF67451.1"/>
    <property type="molecule type" value="Genomic_DNA"/>
</dbReference>
<feature type="signal peptide" evidence="1">
    <location>
        <begin position="1"/>
        <end position="18"/>
    </location>
</feature>
<sequence length="71" mass="8547">MKFCLILILFTIVMLNMASSINNDDLEDIQKRYLFPKRFLIPKNAPWISYDYWKYLKNKGGFYDDDSLMNL</sequence>